<evidence type="ECO:0000313" key="2">
    <source>
        <dbReference type="EMBL" id="TMQ50140.1"/>
    </source>
</evidence>
<name>A0A538SFK4_UNCEI</name>
<evidence type="ECO:0000256" key="1">
    <source>
        <dbReference type="SAM" id="SignalP"/>
    </source>
</evidence>
<organism evidence="2 3">
    <name type="scientific">Eiseniibacteriota bacterium</name>
    <dbReference type="NCBI Taxonomy" id="2212470"/>
    <lineage>
        <taxon>Bacteria</taxon>
        <taxon>Candidatus Eiseniibacteriota</taxon>
    </lineage>
</organism>
<accession>A0A538SFK4</accession>
<evidence type="ECO:0000313" key="3">
    <source>
        <dbReference type="Proteomes" id="UP000317716"/>
    </source>
</evidence>
<protein>
    <submittedName>
        <fullName evidence="2">Uncharacterized protein</fullName>
    </submittedName>
</protein>
<keyword evidence="1" id="KW-0732">Signal</keyword>
<dbReference type="EMBL" id="VBOS01000423">
    <property type="protein sequence ID" value="TMQ50140.1"/>
    <property type="molecule type" value="Genomic_DNA"/>
</dbReference>
<feature type="chain" id="PRO_5022013448" evidence="1">
    <location>
        <begin position="20"/>
        <end position="83"/>
    </location>
</feature>
<dbReference type="AlphaFoldDB" id="A0A538SFK4"/>
<feature type="non-terminal residue" evidence="2">
    <location>
        <position position="83"/>
    </location>
</feature>
<proteinExistence type="predicted"/>
<dbReference type="Proteomes" id="UP000317716">
    <property type="component" value="Unassembled WGS sequence"/>
</dbReference>
<comment type="caution">
    <text evidence="2">The sequence shown here is derived from an EMBL/GenBank/DDBJ whole genome shotgun (WGS) entry which is preliminary data.</text>
</comment>
<reference evidence="2 3" key="1">
    <citation type="journal article" date="2019" name="Nat. Microbiol.">
        <title>Mediterranean grassland soil C-N compound turnover is dependent on rainfall and depth, and is mediated by genomically divergent microorganisms.</title>
        <authorList>
            <person name="Diamond S."/>
            <person name="Andeer P.F."/>
            <person name="Li Z."/>
            <person name="Crits-Christoph A."/>
            <person name="Burstein D."/>
            <person name="Anantharaman K."/>
            <person name="Lane K.R."/>
            <person name="Thomas B.C."/>
            <person name="Pan C."/>
            <person name="Northen T.R."/>
            <person name="Banfield J.F."/>
        </authorList>
    </citation>
    <scope>NUCLEOTIDE SEQUENCE [LARGE SCALE GENOMIC DNA]</scope>
    <source>
        <strain evidence="2">WS_2</strain>
    </source>
</reference>
<sequence>MLAVALLLAALIAPSLAAAAPPATSPAAPAALAAATTSADTAISLYWRTKAERSGYRLTPDYDETVRFCRQIEAGSRWVKIES</sequence>
<gene>
    <name evidence="2" type="ORF">E6K72_11720</name>
</gene>
<feature type="signal peptide" evidence="1">
    <location>
        <begin position="1"/>
        <end position="19"/>
    </location>
</feature>